<dbReference type="PANTHER" id="PTHR24148:SF73">
    <property type="entry name" value="HET DOMAIN PROTEIN (AFU_ORTHOLOGUE AFUA_8G01020)"/>
    <property type="match status" value="1"/>
</dbReference>
<sequence length="603" mass="68437">MYSALDSSRREIRLLRLFAGSGTGSVKCELYTTSLDCPDEYEALSYVWGNPKDCRSITIDGKEKDITKNLESALRHLRHRNRPRTVWADALCINQDDLQEKTLQVRQMGNIYSKASQVLVWLGPEDNKTSAVDIIQKFAADRELHWNNTGDEWKLFQLYFFLSKDWWSRVWTVQELVLAKRVVYHCGWKLISDSDMRNMVSSYNLHKIVNRCCNSTSTSSGDIHTDIGADLAATMQRLSRIIQFQEHIRRTALPFDQISLEFNVRNATDPRDKVYGFLGISQGVSADSINYKLTTAEVFETTTREFLNYSENLDLLSHCVKFELSHRKATKTTSGLPSWVPDWGVRRVPSGGDLDQMVYRIPFLQAYKASGELKYVPSTHFDKGILTVSGVLCDTIGNINGQVRNRIFTNTWTAIHEWRKLIGVDEDPGRPYIAGGTVEDAFWRTICLDISAGSGMLTDVISKPRRAGDGDRSIYLEYWYRELVRHYGLQQPDSSQQPFNVMLFEQHVMKTTAKRRFFISMNGFIGLAPPDAEVGDMICVFAGGKVPYVVRNLTKRKQQSKGLGELGIHCSLLGDAYVHGLMDGGAVEMIDGKAKVLETFKLH</sequence>
<comment type="caution">
    <text evidence="2">The sequence shown here is derived from an EMBL/GenBank/DDBJ whole genome shotgun (WGS) entry which is preliminary data.</text>
</comment>
<dbReference type="Pfam" id="PF26639">
    <property type="entry name" value="Het-6_barrel"/>
    <property type="match status" value="1"/>
</dbReference>
<evidence type="ECO:0000259" key="1">
    <source>
        <dbReference type="Pfam" id="PF06985"/>
    </source>
</evidence>
<reference evidence="2 3" key="1">
    <citation type="submission" date="2017-12" db="EMBL/GenBank/DDBJ databases">
        <title>Genome sequence of the mycotoxigenic crop pathogen Fusarium proliferatum, strain ITEM 2341 from Date Palm.</title>
        <authorList>
            <person name="Almiman B.F."/>
            <person name="Shittu T.A."/>
            <person name="Muthumeenakshi S."/>
            <person name="Baroncelli R."/>
            <person name="Sreenivasaprasada S."/>
        </authorList>
    </citation>
    <scope>NUCLEOTIDE SEQUENCE [LARGE SCALE GENOMIC DNA]</scope>
    <source>
        <strain evidence="2 3">ITEM 2341</strain>
    </source>
</reference>
<dbReference type="Pfam" id="PF06985">
    <property type="entry name" value="HET"/>
    <property type="match status" value="1"/>
</dbReference>
<dbReference type="InterPro" id="IPR010730">
    <property type="entry name" value="HET"/>
</dbReference>
<dbReference type="PANTHER" id="PTHR24148">
    <property type="entry name" value="ANKYRIN REPEAT DOMAIN-CONTAINING PROTEIN 39 HOMOLOG-RELATED"/>
    <property type="match status" value="1"/>
</dbReference>
<organism evidence="2 3">
    <name type="scientific">Gibberella intermedia</name>
    <name type="common">Bulb rot disease fungus</name>
    <name type="synonym">Fusarium proliferatum</name>
    <dbReference type="NCBI Taxonomy" id="948311"/>
    <lineage>
        <taxon>Eukaryota</taxon>
        <taxon>Fungi</taxon>
        <taxon>Dikarya</taxon>
        <taxon>Ascomycota</taxon>
        <taxon>Pezizomycotina</taxon>
        <taxon>Sordariomycetes</taxon>
        <taxon>Hypocreomycetidae</taxon>
        <taxon>Hypocreales</taxon>
        <taxon>Nectriaceae</taxon>
        <taxon>Fusarium</taxon>
        <taxon>Fusarium fujikuroi species complex</taxon>
    </lineage>
</organism>
<protein>
    <recommendedName>
        <fullName evidence="1">Heterokaryon incompatibility domain-containing protein</fullName>
    </recommendedName>
</protein>
<dbReference type="InterPro" id="IPR052895">
    <property type="entry name" value="HetReg/Transcr_Mod"/>
</dbReference>
<gene>
    <name evidence="2" type="ORF">FPRO05_12128</name>
</gene>
<dbReference type="AlphaFoldDB" id="A0A365N532"/>
<name>A0A365N532_GIBIN</name>
<proteinExistence type="predicted"/>
<evidence type="ECO:0000313" key="3">
    <source>
        <dbReference type="Proteomes" id="UP000251714"/>
    </source>
</evidence>
<feature type="domain" description="Heterokaryon incompatibility" evidence="1">
    <location>
        <begin position="41"/>
        <end position="175"/>
    </location>
</feature>
<accession>A0A365N532</accession>
<dbReference type="EMBL" id="PKMI01000020">
    <property type="protein sequence ID" value="RBA15907.1"/>
    <property type="molecule type" value="Genomic_DNA"/>
</dbReference>
<dbReference type="Proteomes" id="UP000251714">
    <property type="component" value="Unassembled WGS sequence"/>
</dbReference>
<evidence type="ECO:0000313" key="2">
    <source>
        <dbReference type="EMBL" id="RBA15907.1"/>
    </source>
</evidence>